<feature type="repeat" description="TPR" evidence="4">
    <location>
        <begin position="678"/>
        <end position="711"/>
    </location>
</feature>
<feature type="compositionally biased region" description="Low complexity" evidence="5">
    <location>
        <begin position="270"/>
        <end position="280"/>
    </location>
</feature>
<feature type="compositionally biased region" description="Polar residues" evidence="5">
    <location>
        <begin position="318"/>
        <end position="331"/>
    </location>
</feature>
<sequence>MVLSRLAGAFRTLLLTVAAAAVVLTAPPSAQAFNYYWGKHPDKDRIVVKFDGDVPKYSIARTSKTSIDITLPDGFWAGKRRPPMLLMQTGANAKDIKPTDTGLRIDLRNDTFGYLHFVLEDADKLVVDVFEDSMGARWEPGAEEPPVQPAAQPESQPAEQPAAPEPAPEAKAEPQPAPEAMQPAGETAAAARPDTLTAEPAPPAPTQEPSAMPAASAANETSPAVEAPSEPAAASAPSFSFRSSLPSRSPEGTQARPEPEPTKTETNQTAASEAAAPSSAGTSQPAQGTMAVADNGPSYELRAPMAKPGEVAPVLRRSTPTQAEESPQQAAADTPDIQAPQQYLMDMPGMNATAGNATAENAEVPPPPVIDTEAAKQARETADRQEAAAREQAAQANNQTAETPQAGTAPEPLDETASLDQMPMPETAAASGEEQNRTGPDGEPIPTTAELLDQARISFVNEEYETALTQLKQLRGAPGLTDAEREEVLYFLADSQYALHRDDMRENYETVTSAYKAAMNFNPQSSSTPQALLKMGVINLEVDNPREAEAYFNILRKQYPGNENIPLTYFYWGDYYFKHGRYQEAADSYQYIIQQFPDTKYVRESGVGLARSLERLGFDEQAAEIVDYLEKRWPRFYVEYPPFLRLVGDVSYQNQEYEKAKLNLWTFYNLDPEGPEADLALARIGDIYVKEGKLDAAREVYQKTAQKYPEREGGLIARMRLAEKGIYDKPTTQDMFTVFDQPYTTAPEDIYKEIVSKHPDSALAPLAQLKLAMWYMHGNQQRDTLVAIQDFLTRYPESPLMPRAKEVASDAFGKLVDTMVKEENYAGAMRLWDGSPAIRDIVGDLAPKTRIALGLSSWKEGRPEQAWNLVSPFLVSEGMPQYSEMALNLALSVALENGYWDRIVNMRPIVDGWEVTPKTRDEYNYALALAYENLGQEDQSAPMWASLTGDDGLDPLRRAYAQYFMAVNARKQGDLKKAYDMARDSLEYFLESDKDPGKIDDLLPMLVEIAEGGGRIREAIGWNLDYLERLQQSDPQWPAARYRMAQLYRKAQDVQQWRAILEDLAKNNPNSLYGRMADMDLRTQGLVKDARQLAPNI</sequence>
<feature type="chain" id="PRO_5046758748" evidence="6">
    <location>
        <begin position="33"/>
        <end position="1097"/>
    </location>
</feature>
<feature type="region of interest" description="Disordered" evidence="5">
    <location>
        <begin position="137"/>
        <end position="447"/>
    </location>
</feature>
<dbReference type="Gene3D" id="1.25.40.10">
    <property type="entry name" value="Tetratricopeptide repeat domain"/>
    <property type="match status" value="4"/>
</dbReference>
<organism evidence="7 8">
    <name type="scientific">Oceanidesulfovibrio marinus</name>
    <dbReference type="NCBI Taxonomy" id="370038"/>
    <lineage>
        <taxon>Bacteria</taxon>
        <taxon>Pseudomonadati</taxon>
        <taxon>Thermodesulfobacteriota</taxon>
        <taxon>Desulfovibrionia</taxon>
        <taxon>Desulfovibrionales</taxon>
        <taxon>Desulfovibrionaceae</taxon>
        <taxon>Oceanidesulfovibrio</taxon>
    </lineage>
</organism>
<evidence type="ECO:0000256" key="6">
    <source>
        <dbReference type="SAM" id="SignalP"/>
    </source>
</evidence>
<keyword evidence="3 4" id="KW-0802">TPR repeat</keyword>
<protein>
    <submittedName>
        <fullName evidence="7">Tetratricopeptide repeat protein</fullName>
    </submittedName>
</protein>
<dbReference type="InterPro" id="IPR008939">
    <property type="entry name" value="Lytic_TGlycosylase_superhlx_U"/>
</dbReference>
<keyword evidence="1 6" id="KW-0732">Signal</keyword>
<keyword evidence="2" id="KW-0677">Repeat</keyword>
<dbReference type="RefSeq" id="WP_216367913.1">
    <property type="nucleotide sequence ID" value="NZ_CP039543.1"/>
</dbReference>
<proteinExistence type="predicted"/>
<evidence type="ECO:0000313" key="7">
    <source>
        <dbReference type="EMBL" id="QJT10591.1"/>
    </source>
</evidence>
<reference evidence="7 8" key="1">
    <citation type="submission" date="2019-04" db="EMBL/GenBank/DDBJ databases">
        <title>Isolation and culture of sulfate reducing bacteria from the cold seep of the South China Sea.</title>
        <authorList>
            <person name="Sun C."/>
            <person name="Liu R."/>
        </authorList>
    </citation>
    <scope>NUCLEOTIDE SEQUENCE [LARGE SCALE GENOMIC DNA]</scope>
    <source>
        <strain evidence="7 8">CS1</strain>
    </source>
</reference>
<evidence type="ECO:0000256" key="2">
    <source>
        <dbReference type="ARBA" id="ARBA00022737"/>
    </source>
</evidence>
<dbReference type="EMBL" id="CP039543">
    <property type="protein sequence ID" value="QJT10591.1"/>
    <property type="molecule type" value="Genomic_DNA"/>
</dbReference>
<evidence type="ECO:0000256" key="4">
    <source>
        <dbReference type="PROSITE-ProRule" id="PRU00339"/>
    </source>
</evidence>
<dbReference type="InterPro" id="IPR051685">
    <property type="entry name" value="Ycf3/AcsC/BcsC/TPR_MFPF"/>
</dbReference>
<dbReference type="InterPro" id="IPR019734">
    <property type="entry name" value="TPR_rpt"/>
</dbReference>
<evidence type="ECO:0000256" key="3">
    <source>
        <dbReference type="ARBA" id="ARBA00022803"/>
    </source>
</evidence>
<dbReference type="Pfam" id="PF13174">
    <property type="entry name" value="TPR_6"/>
    <property type="match status" value="4"/>
</dbReference>
<dbReference type="SMART" id="SM00028">
    <property type="entry name" value="TPR"/>
    <property type="match status" value="4"/>
</dbReference>
<dbReference type="PROSITE" id="PS50005">
    <property type="entry name" value="TPR"/>
    <property type="match status" value="2"/>
</dbReference>
<feature type="compositionally biased region" description="Low complexity" evidence="5">
    <location>
        <begin position="390"/>
        <end position="406"/>
    </location>
</feature>
<evidence type="ECO:0000313" key="8">
    <source>
        <dbReference type="Proteomes" id="UP000503251"/>
    </source>
</evidence>
<name>A0ABX6NIX5_9BACT</name>
<dbReference type="SUPFAM" id="SSF48452">
    <property type="entry name" value="TPR-like"/>
    <property type="match status" value="1"/>
</dbReference>
<dbReference type="InterPro" id="IPR011990">
    <property type="entry name" value="TPR-like_helical_dom_sf"/>
</dbReference>
<feature type="repeat" description="TPR" evidence="4">
    <location>
        <begin position="566"/>
        <end position="599"/>
    </location>
</feature>
<evidence type="ECO:0000256" key="1">
    <source>
        <dbReference type="ARBA" id="ARBA00022729"/>
    </source>
</evidence>
<accession>A0ABX6NIX5</accession>
<feature type="compositionally biased region" description="Basic and acidic residues" evidence="5">
    <location>
        <begin position="373"/>
        <end position="389"/>
    </location>
</feature>
<feature type="compositionally biased region" description="Low complexity" evidence="5">
    <location>
        <begin position="149"/>
        <end position="162"/>
    </location>
</feature>
<feature type="compositionally biased region" description="Low complexity" evidence="5">
    <location>
        <begin position="351"/>
        <end position="363"/>
    </location>
</feature>
<dbReference type="Pfam" id="PF07719">
    <property type="entry name" value="TPR_2"/>
    <property type="match status" value="1"/>
</dbReference>
<dbReference type="PANTHER" id="PTHR44943">
    <property type="entry name" value="CELLULOSE SYNTHASE OPERON PROTEIN C"/>
    <property type="match status" value="1"/>
</dbReference>
<dbReference type="PANTHER" id="PTHR44943:SF8">
    <property type="entry name" value="TPR REPEAT-CONTAINING PROTEIN MJ0263"/>
    <property type="match status" value="1"/>
</dbReference>
<gene>
    <name evidence="7" type="ORF">E8L03_17435</name>
</gene>
<feature type="compositionally biased region" description="Low complexity" evidence="5">
    <location>
        <begin position="222"/>
        <end position="250"/>
    </location>
</feature>
<dbReference type="SUPFAM" id="SSF48435">
    <property type="entry name" value="Bacterial muramidases"/>
    <property type="match status" value="1"/>
</dbReference>
<dbReference type="Proteomes" id="UP000503251">
    <property type="component" value="Chromosome"/>
</dbReference>
<keyword evidence="8" id="KW-1185">Reference proteome</keyword>
<feature type="signal peptide" evidence="6">
    <location>
        <begin position="1"/>
        <end position="32"/>
    </location>
</feature>
<evidence type="ECO:0000256" key="5">
    <source>
        <dbReference type="SAM" id="MobiDB-lite"/>
    </source>
</evidence>
<dbReference type="InterPro" id="IPR013105">
    <property type="entry name" value="TPR_2"/>
</dbReference>